<name>A0A8T3CFU5_DENNO</name>
<dbReference type="Gene3D" id="1.10.510.10">
    <property type="entry name" value="Transferase(Phosphotransferase) domain 1"/>
    <property type="match status" value="1"/>
</dbReference>
<dbReference type="PROSITE" id="PS50011">
    <property type="entry name" value="PROTEIN_KINASE_DOM"/>
    <property type="match status" value="1"/>
</dbReference>
<reference evidence="2" key="1">
    <citation type="journal article" date="2022" name="Front. Genet.">
        <title>Chromosome-Scale Assembly of the Dendrobium nobile Genome Provides Insights Into the Molecular Mechanism of the Biosynthesis of the Medicinal Active Ingredient of Dendrobium.</title>
        <authorList>
            <person name="Xu Q."/>
            <person name="Niu S.-C."/>
            <person name="Li K.-L."/>
            <person name="Zheng P.-J."/>
            <person name="Zhang X.-J."/>
            <person name="Jia Y."/>
            <person name="Liu Y."/>
            <person name="Niu Y.-X."/>
            <person name="Yu L.-H."/>
            <person name="Chen D.-F."/>
            <person name="Zhang G.-Q."/>
        </authorList>
    </citation>
    <scope>NUCLEOTIDE SEQUENCE</scope>
    <source>
        <tissue evidence="2">Leaf</tissue>
    </source>
</reference>
<accession>A0A8T3CFU5</accession>
<evidence type="ECO:0000259" key="1">
    <source>
        <dbReference type="PROSITE" id="PS50011"/>
    </source>
</evidence>
<dbReference type="SUPFAM" id="SSF56112">
    <property type="entry name" value="Protein kinase-like (PK-like)"/>
    <property type="match status" value="1"/>
</dbReference>
<dbReference type="InterPro" id="IPR000719">
    <property type="entry name" value="Prot_kinase_dom"/>
</dbReference>
<dbReference type="PANTHER" id="PTHR44329:SF84">
    <property type="entry name" value="PROTEIN KINASE LIKE PROTEIN"/>
    <property type="match status" value="1"/>
</dbReference>
<dbReference type="Pfam" id="PF07714">
    <property type="entry name" value="PK_Tyr_Ser-Thr"/>
    <property type="match status" value="1"/>
</dbReference>
<evidence type="ECO:0000313" key="3">
    <source>
        <dbReference type="Proteomes" id="UP000829196"/>
    </source>
</evidence>
<dbReference type="InterPro" id="IPR011009">
    <property type="entry name" value="Kinase-like_dom_sf"/>
</dbReference>
<dbReference type="InterPro" id="IPR001245">
    <property type="entry name" value="Ser-Thr/Tyr_kinase_cat_dom"/>
</dbReference>
<dbReference type="GO" id="GO:0005524">
    <property type="term" value="F:ATP binding"/>
    <property type="evidence" value="ECO:0007669"/>
    <property type="project" value="InterPro"/>
</dbReference>
<dbReference type="Pfam" id="PF24093">
    <property type="entry name" value="DUF7377"/>
    <property type="match status" value="1"/>
</dbReference>
<dbReference type="GO" id="GO:0004674">
    <property type="term" value="F:protein serine/threonine kinase activity"/>
    <property type="evidence" value="ECO:0007669"/>
    <property type="project" value="TreeGrafter"/>
</dbReference>
<comment type="caution">
    <text evidence="2">The sequence shown here is derived from an EMBL/GenBank/DDBJ whole genome shotgun (WGS) entry which is preliminary data.</text>
</comment>
<evidence type="ECO:0000313" key="2">
    <source>
        <dbReference type="EMBL" id="KAI0531210.1"/>
    </source>
</evidence>
<dbReference type="OrthoDB" id="4062651at2759"/>
<dbReference type="PRINTS" id="PR00109">
    <property type="entry name" value="TYRKINASE"/>
</dbReference>
<proteinExistence type="predicted"/>
<dbReference type="PANTHER" id="PTHR44329">
    <property type="entry name" value="SERINE/THREONINE-PROTEIN KINASE TNNI3K-RELATED"/>
    <property type="match status" value="1"/>
</dbReference>
<keyword evidence="3" id="KW-1185">Reference proteome</keyword>
<dbReference type="InterPro" id="IPR051681">
    <property type="entry name" value="Ser/Thr_Kinases-Pseudokinases"/>
</dbReference>
<dbReference type="AlphaFoldDB" id="A0A8T3CFU5"/>
<organism evidence="2 3">
    <name type="scientific">Dendrobium nobile</name>
    <name type="common">Orchid</name>
    <dbReference type="NCBI Taxonomy" id="94219"/>
    <lineage>
        <taxon>Eukaryota</taxon>
        <taxon>Viridiplantae</taxon>
        <taxon>Streptophyta</taxon>
        <taxon>Embryophyta</taxon>
        <taxon>Tracheophyta</taxon>
        <taxon>Spermatophyta</taxon>
        <taxon>Magnoliopsida</taxon>
        <taxon>Liliopsida</taxon>
        <taxon>Asparagales</taxon>
        <taxon>Orchidaceae</taxon>
        <taxon>Epidendroideae</taxon>
        <taxon>Malaxideae</taxon>
        <taxon>Dendrobiinae</taxon>
        <taxon>Dendrobium</taxon>
    </lineage>
</organism>
<feature type="domain" description="Protein kinase" evidence="1">
    <location>
        <begin position="272"/>
        <end position="541"/>
    </location>
</feature>
<dbReference type="EMBL" id="JAGYWB010000001">
    <property type="protein sequence ID" value="KAI0531210.1"/>
    <property type="molecule type" value="Genomic_DNA"/>
</dbReference>
<dbReference type="InterPro" id="IPR055801">
    <property type="entry name" value="DUF7377"/>
</dbReference>
<gene>
    <name evidence="2" type="ORF">KFK09_000763</name>
</gene>
<dbReference type="SMR" id="A0A8T3CFU5"/>
<dbReference type="Proteomes" id="UP000829196">
    <property type="component" value="Unassembled WGS sequence"/>
</dbReference>
<sequence length="541" mass="60043">MAAALECSSGGPYTGEKLFNHLLMRARHQSDAFGRELPEKKWQRMSRNVVAAIAALRNSLNLDVSNSSLTRLFPGSHIPEKLLSDIGRHFDSLPNSYSQAGFDIKEVCLHLRLVGQAADVGQPAFQIQRISGLDNVFKIVFVCKSAFSWPTMSGAIGGSVVCFKKTQIFEKKGLTLGVVTVLIDARCEKKFKHRVEAALRSAAKKQRNAGVKLHFRLCGCQEEGLLSNEKNSVFSAPSEINACPIRQIHLPNPLPEIICSGGAELSRWLLRAEDIEFVERAGINSFIGTYKGKKVWIRKLKRCERGSAYEIEIQQKLIGLMSCGHKNLLQFCGVCFNESNDGLCVVTRLMEGGSVHDLIQRKKVRVGDIMRIGLDVSEGLLFMNSHGIAYRDLNRQRILLDGEGRACLGDMGIVSTCMNRRQATEYETAGYQWLAPEIIAADPENKTETWMSNVYSFGMVLWEMVTGEVAYSSYSPVQAAVGIAAYGMRPEIPKDCPPVLRSLMIRCWNNSPSKRPQLSEIVAILSKQKISVGSSCRKLPH</sequence>
<protein>
    <recommendedName>
        <fullName evidence="1">Protein kinase domain-containing protein</fullName>
    </recommendedName>
</protein>